<feature type="domain" description="DUF2914" evidence="1">
    <location>
        <begin position="103"/>
        <end position="162"/>
    </location>
</feature>
<name>A0A7C0WVC3_9BACT</name>
<protein>
    <submittedName>
        <fullName evidence="2">DUF2914 domain-containing protein</fullName>
    </submittedName>
</protein>
<gene>
    <name evidence="2" type="ORF">ENG14_06790</name>
</gene>
<dbReference type="Proteomes" id="UP000886355">
    <property type="component" value="Unassembled WGS sequence"/>
</dbReference>
<organism evidence="2">
    <name type="scientific">Thermodesulforhabdus norvegica</name>
    <dbReference type="NCBI Taxonomy" id="39841"/>
    <lineage>
        <taxon>Bacteria</taxon>
        <taxon>Pseudomonadati</taxon>
        <taxon>Thermodesulfobacteriota</taxon>
        <taxon>Syntrophobacteria</taxon>
        <taxon>Syntrophobacterales</taxon>
        <taxon>Thermodesulforhabdaceae</taxon>
        <taxon>Thermodesulforhabdus</taxon>
    </lineage>
</organism>
<evidence type="ECO:0000313" key="2">
    <source>
        <dbReference type="EMBL" id="HDL90592.1"/>
    </source>
</evidence>
<proteinExistence type="predicted"/>
<dbReference type="InterPro" id="IPR022606">
    <property type="entry name" value="DUF2914"/>
</dbReference>
<accession>A0A7C0WVC3</accession>
<sequence length="164" mass="18569">MNNFSMPTKVCRFFHQIWVRWFTWLEKPFSLTFFTILVSLSVFMLSINGSMSLALASARLLQAQMCESVVADECIGASVVFPVRKGQVFCYTVFDGLPLGAVVYHRWYHRGELSTQISLKLSEPGKPVYSFIQLREADKGPWQVEIVDGTTGRVLGVLMFSITD</sequence>
<evidence type="ECO:0000259" key="1">
    <source>
        <dbReference type="Pfam" id="PF11141"/>
    </source>
</evidence>
<dbReference type="EMBL" id="DQZW01000323">
    <property type="protein sequence ID" value="HDL90592.1"/>
    <property type="molecule type" value="Genomic_DNA"/>
</dbReference>
<dbReference type="Pfam" id="PF11141">
    <property type="entry name" value="DUF2914"/>
    <property type="match status" value="1"/>
</dbReference>
<reference evidence="2" key="1">
    <citation type="journal article" date="2020" name="mSystems">
        <title>Genome- and Community-Level Interaction Insights into Carbon Utilization and Element Cycling Functions of Hydrothermarchaeota in Hydrothermal Sediment.</title>
        <authorList>
            <person name="Zhou Z."/>
            <person name="Liu Y."/>
            <person name="Xu W."/>
            <person name="Pan J."/>
            <person name="Luo Z.H."/>
            <person name="Li M."/>
        </authorList>
    </citation>
    <scope>NUCLEOTIDE SEQUENCE [LARGE SCALE GENOMIC DNA]</scope>
    <source>
        <strain evidence="2">HyVt-19</strain>
    </source>
</reference>
<comment type="caution">
    <text evidence="2">The sequence shown here is derived from an EMBL/GenBank/DDBJ whole genome shotgun (WGS) entry which is preliminary data.</text>
</comment>
<dbReference type="AlphaFoldDB" id="A0A7C0WVC3"/>